<dbReference type="EMBL" id="CAUYUJ010015882">
    <property type="protein sequence ID" value="CAK0859257.1"/>
    <property type="molecule type" value="Genomic_DNA"/>
</dbReference>
<dbReference type="CDD" id="cd03143">
    <property type="entry name" value="A4_beta-galactosidase_middle_domain"/>
    <property type="match status" value="1"/>
</dbReference>
<evidence type="ECO:0000313" key="3">
    <source>
        <dbReference type="Proteomes" id="UP001189429"/>
    </source>
</evidence>
<protein>
    <recommendedName>
        <fullName evidence="1">Beta-galactosidase trimerisation domain-containing protein</fullName>
    </recommendedName>
</protein>
<dbReference type="InterPro" id="IPR003476">
    <property type="entry name" value="Glyco_hydro_42"/>
</dbReference>
<name>A0ABN9UHX9_9DINO</name>
<gene>
    <name evidence="2" type="ORF">PCOR1329_LOCUS48676</name>
</gene>
<sequence length="622" mass="67352">MADLRNTSQRLFVQSGKFVGHAEIQAAPRDFVAFAGWIDRCSQTLEERAEDSQRAQDELDLKAKTSWDHWRTEALAAPARAARRFSRLKAKWQPTAMEISPGISSSDSVSRWPKLTGLRISRPCANHALAALCAENGLPAGSIFNDVFLFDDFAQRNPGNDLASHVDDGTVSAHGPQTEAIQTLERAAQAPDSGGHRPCGFQRVEVVSARQAADAPASFFDNVHGGGAQFLEALKFAHPSADRRIGQASWRADREAKGALDLRPQASAAEWQQLQRSIECLDRAAHLAELCYGILDHATPRGSGRKFQEAKAFYASAREHASLWLAPLQARVALLYHTDSIFSWQAQPQSTAFDFTTEAHRMYFPFWRNGAAVDVVQMTRALAEAPSGAEMLARYRVLLLPAPMLLPDAALPVLEDFVRLGGSVWVGFRSDLKDARGQIRRQPSRLASLAGVAVDEFESLNDPLSAALNGSGGLATATAKVWREGLSVVDVLHEGPTEALWRYTDDFFGALGLAAATRRKPPGGGEVVYLGAGIEPEALVSVAAATLRSQSVQHAGAGPHPEVEQLIRLDLEGRRWRIRINHGALWRNGTGGAQVGPYSIHVAPADEGGEAASVGSPEPVQV</sequence>
<evidence type="ECO:0000259" key="1">
    <source>
        <dbReference type="Pfam" id="PF08532"/>
    </source>
</evidence>
<dbReference type="Proteomes" id="UP001189429">
    <property type="component" value="Unassembled WGS sequence"/>
</dbReference>
<accession>A0ABN9UHX9</accession>
<dbReference type="PANTHER" id="PTHR36447">
    <property type="entry name" value="BETA-GALACTOSIDASE GANA"/>
    <property type="match status" value="1"/>
</dbReference>
<dbReference type="SUPFAM" id="SSF52317">
    <property type="entry name" value="Class I glutamine amidotransferase-like"/>
    <property type="match status" value="1"/>
</dbReference>
<evidence type="ECO:0000313" key="2">
    <source>
        <dbReference type="EMBL" id="CAK0859257.1"/>
    </source>
</evidence>
<dbReference type="Pfam" id="PF08532">
    <property type="entry name" value="Glyco_hydro_42M"/>
    <property type="match status" value="1"/>
</dbReference>
<dbReference type="InterPro" id="IPR013738">
    <property type="entry name" value="Beta_galactosidase_Trimer"/>
</dbReference>
<comment type="caution">
    <text evidence="2">The sequence shown here is derived from an EMBL/GenBank/DDBJ whole genome shotgun (WGS) entry which is preliminary data.</text>
</comment>
<reference evidence="2" key="1">
    <citation type="submission" date="2023-10" db="EMBL/GenBank/DDBJ databases">
        <authorList>
            <person name="Chen Y."/>
            <person name="Shah S."/>
            <person name="Dougan E. K."/>
            <person name="Thang M."/>
            <person name="Chan C."/>
        </authorList>
    </citation>
    <scope>NUCLEOTIDE SEQUENCE [LARGE SCALE GENOMIC DNA]</scope>
</reference>
<feature type="domain" description="Beta-galactosidase trimerisation" evidence="1">
    <location>
        <begin position="330"/>
        <end position="551"/>
    </location>
</feature>
<dbReference type="Gene3D" id="3.40.50.880">
    <property type="match status" value="1"/>
</dbReference>
<dbReference type="PANTHER" id="PTHR36447:SF2">
    <property type="entry name" value="BETA-GALACTOSIDASE YESZ"/>
    <property type="match status" value="1"/>
</dbReference>
<proteinExistence type="predicted"/>
<keyword evidence="3" id="KW-1185">Reference proteome</keyword>
<organism evidence="2 3">
    <name type="scientific">Prorocentrum cordatum</name>
    <dbReference type="NCBI Taxonomy" id="2364126"/>
    <lineage>
        <taxon>Eukaryota</taxon>
        <taxon>Sar</taxon>
        <taxon>Alveolata</taxon>
        <taxon>Dinophyceae</taxon>
        <taxon>Prorocentrales</taxon>
        <taxon>Prorocentraceae</taxon>
        <taxon>Prorocentrum</taxon>
    </lineage>
</organism>
<dbReference type="InterPro" id="IPR029062">
    <property type="entry name" value="Class_I_gatase-like"/>
</dbReference>